<dbReference type="SUPFAM" id="SSF52540">
    <property type="entry name" value="P-loop containing nucleoside triphosphate hydrolases"/>
    <property type="match status" value="1"/>
</dbReference>
<accession>A0A2R8BZ29</accession>
<keyword evidence="5" id="KW-0378">Hydrolase</keyword>
<dbReference type="AlphaFoldDB" id="A0A2R8BZ29"/>
<dbReference type="RefSeq" id="WP_108895201.1">
    <property type="nucleotide sequence ID" value="NZ_ONZF01000009.1"/>
</dbReference>
<keyword evidence="6" id="KW-1185">Reference proteome</keyword>
<keyword evidence="1" id="KW-0813">Transport</keyword>
<dbReference type="PANTHER" id="PTHR45772">
    <property type="entry name" value="CONSERVED COMPONENT OF ABC TRANSPORTER FOR NATURAL AMINO ACIDS-RELATED"/>
    <property type="match status" value="1"/>
</dbReference>
<dbReference type="InterPro" id="IPR027417">
    <property type="entry name" value="P-loop_NTPase"/>
</dbReference>
<evidence type="ECO:0000313" key="5">
    <source>
        <dbReference type="EMBL" id="SPJ25392.1"/>
    </source>
</evidence>
<dbReference type="Proteomes" id="UP000244912">
    <property type="component" value="Unassembled WGS sequence"/>
</dbReference>
<dbReference type="EC" id="3.6.3.-" evidence="5"/>
<dbReference type="InterPro" id="IPR003439">
    <property type="entry name" value="ABC_transporter-like_ATP-bd"/>
</dbReference>
<dbReference type="InterPro" id="IPR003593">
    <property type="entry name" value="AAA+_ATPase"/>
</dbReference>
<feature type="domain" description="ABC transporter" evidence="4">
    <location>
        <begin position="4"/>
        <end position="251"/>
    </location>
</feature>
<dbReference type="SMART" id="SM00382">
    <property type="entry name" value="AAA"/>
    <property type="match status" value="1"/>
</dbReference>
<evidence type="ECO:0000256" key="3">
    <source>
        <dbReference type="ARBA" id="ARBA00022840"/>
    </source>
</evidence>
<name>A0A2R8BZ29_9RHOB</name>
<dbReference type="GO" id="GO:0005886">
    <property type="term" value="C:plasma membrane"/>
    <property type="evidence" value="ECO:0007669"/>
    <property type="project" value="TreeGrafter"/>
</dbReference>
<dbReference type="OrthoDB" id="9806149at2"/>
<reference evidence="5 6" key="1">
    <citation type="submission" date="2018-03" db="EMBL/GenBank/DDBJ databases">
        <authorList>
            <person name="Keele B.F."/>
        </authorList>
    </citation>
    <scope>NUCLEOTIDE SEQUENCE [LARGE SCALE GENOMIC DNA]</scope>
    <source>
        <strain evidence="5 6">CECT 8504</strain>
    </source>
</reference>
<dbReference type="InterPro" id="IPR032823">
    <property type="entry name" value="BCA_ABC_TP_C"/>
</dbReference>
<dbReference type="EMBL" id="ONZF01000009">
    <property type="protein sequence ID" value="SPJ25392.1"/>
    <property type="molecule type" value="Genomic_DNA"/>
</dbReference>
<proteinExistence type="predicted"/>
<evidence type="ECO:0000256" key="2">
    <source>
        <dbReference type="ARBA" id="ARBA00022741"/>
    </source>
</evidence>
<evidence type="ECO:0000259" key="4">
    <source>
        <dbReference type="PROSITE" id="PS50893"/>
    </source>
</evidence>
<dbReference type="Pfam" id="PF12399">
    <property type="entry name" value="BCA_ABC_TP_C"/>
    <property type="match status" value="1"/>
</dbReference>
<protein>
    <submittedName>
        <fullName evidence="5">Lipopolysaccharide export system ATP-binding protein LptB</fullName>
        <ecNumber evidence="5">3.6.3.-</ecNumber>
    </submittedName>
</protein>
<dbReference type="CDD" id="cd03219">
    <property type="entry name" value="ABC_Mj1267_LivG_branched"/>
    <property type="match status" value="1"/>
</dbReference>
<dbReference type="PROSITE" id="PS50893">
    <property type="entry name" value="ABC_TRANSPORTER_2"/>
    <property type="match status" value="1"/>
</dbReference>
<dbReference type="InterPro" id="IPR051120">
    <property type="entry name" value="ABC_AA/LPS_Transport"/>
</dbReference>
<dbReference type="Gene3D" id="3.40.50.300">
    <property type="entry name" value="P-loop containing nucleotide triphosphate hydrolases"/>
    <property type="match status" value="1"/>
</dbReference>
<dbReference type="GO" id="GO:0005524">
    <property type="term" value="F:ATP binding"/>
    <property type="evidence" value="ECO:0007669"/>
    <property type="project" value="UniProtKB-KW"/>
</dbReference>
<organism evidence="5 6">
    <name type="scientific">Palleronia abyssalis</name>
    <dbReference type="NCBI Taxonomy" id="1501240"/>
    <lineage>
        <taxon>Bacteria</taxon>
        <taxon>Pseudomonadati</taxon>
        <taxon>Pseudomonadota</taxon>
        <taxon>Alphaproteobacteria</taxon>
        <taxon>Rhodobacterales</taxon>
        <taxon>Roseobacteraceae</taxon>
        <taxon>Palleronia</taxon>
    </lineage>
</organism>
<gene>
    <name evidence="5" type="primary">lptB_7</name>
    <name evidence="5" type="ORF">PAA8504_03243</name>
</gene>
<dbReference type="PANTHER" id="PTHR45772:SF9">
    <property type="entry name" value="CONSERVED COMPONENT OF ABC TRANSPORTER FOR NATURAL AMINO ACIDS"/>
    <property type="match status" value="1"/>
</dbReference>
<evidence type="ECO:0000256" key="1">
    <source>
        <dbReference type="ARBA" id="ARBA00022448"/>
    </source>
</evidence>
<evidence type="ECO:0000313" key="6">
    <source>
        <dbReference type="Proteomes" id="UP000244912"/>
    </source>
</evidence>
<keyword evidence="2" id="KW-0547">Nucleotide-binding</keyword>
<dbReference type="GO" id="GO:0016887">
    <property type="term" value="F:ATP hydrolysis activity"/>
    <property type="evidence" value="ECO:0007669"/>
    <property type="project" value="InterPro"/>
</dbReference>
<dbReference type="FunFam" id="3.40.50.300:FF:000421">
    <property type="entry name" value="Branched-chain amino acid ABC transporter ATP-binding protein"/>
    <property type="match status" value="1"/>
</dbReference>
<dbReference type="Pfam" id="PF00005">
    <property type="entry name" value="ABC_tran"/>
    <property type="match status" value="1"/>
</dbReference>
<keyword evidence="3 5" id="KW-0067">ATP-binding</keyword>
<sequence>MPSLHLENVAKHFGGLKAVDQVTMEVRPGEITGLIGPNGAGKSTVVNMISGVLSLTHGDITVDGTSLATDRADIVARKGVARTFQNIRLLPEASVLENVLIGFHRREEASILSQLLGLPSARRDTKRFEAKTWDLLRRFRMEDYAEFEAGNLAYGHQRRVEMMRAIAAEPDIVLLDEPVAGMNDVESEELATIFKELAASGMALLLIEHNVGFVTRLCKQVYVLDSGRMIASGTPEEVIRDPQVVAAYIGTSGGQ</sequence>